<reference evidence="1" key="1">
    <citation type="submission" date="2018-05" db="EMBL/GenBank/DDBJ databases">
        <authorList>
            <person name="Lanie J.A."/>
            <person name="Ng W.-L."/>
            <person name="Kazmierczak K.M."/>
            <person name="Andrzejewski T.M."/>
            <person name="Davidsen T.M."/>
            <person name="Wayne K.J."/>
            <person name="Tettelin H."/>
            <person name="Glass J.I."/>
            <person name="Rusch D."/>
            <person name="Podicherti R."/>
            <person name="Tsui H.-C.T."/>
            <person name="Winkler M.E."/>
        </authorList>
    </citation>
    <scope>NUCLEOTIDE SEQUENCE</scope>
</reference>
<proteinExistence type="predicted"/>
<evidence type="ECO:0000313" key="1">
    <source>
        <dbReference type="EMBL" id="SVE60257.1"/>
    </source>
</evidence>
<dbReference type="AlphaFoldDB" id="A0A383ETT3"/>
<protein>
    <submittedName>
        <fullName evidence="1">Uncharacterized protein</fullName>
    </submittedName>
</protein>
<dbReference type="EMBL" id="UINC01228796">
    <property type="protein sequence ID" value="SVE60257.1"/>
    <property type="molecule type" value="Genomic_DNA"/>
</dbReference>
<feature type="non-terminal residue" evidence="1">
    <location>
        <position position="1"/>
    </location>
</feature>
<organism evidence="1">
    <name type="scientific">marine metagenome</name>
    <dbReference type="NCBI Taxonomy" id="408172"/>
    <lineage>
        <taxon>unclassified sequences</taxon>
        <taxon>metagenomes</taxon>
        <taxon>ecological metagenomes</taxon>
    </lineage>
</organism>
<accession>A0A383ETT3</accession>
<name>A0A383ETT3_9ZZZZ</name>
<gene>
    <name evidence="1" type="ORF">METZ01_LOCUS513111</name>
</gene>
<sequence>VKPDRPVIDFIYLNIERKSYIVPHNLKMVIVHEVLDVVPGSGKKIIKTDDVVPFLKQSFA</sequence>